<sequence>MLTPSKFSVRKFQFALLIAVVSAFIVFGLLYRTSSQGDFSDTYPKGFRGGACTIESEALIIGYSGYYLPEGYESPDDLRSPHVPVQCGKIPEPASLNISIDLLYPESARDFSLALRLVKLEIDEKEHQQEHEVMTTPAQQHPSGVITTAFKLDELGQYILYLEGKNTENADLQVKIPLQVGLDWKNHLKNALSPLLKKD</sequence>
<accession>A0A1H8SND7</accession>
<reference evidence="3" key="1">
    <citation type="submission" date="2016-10" db="EMBL/GenBank/DDBJ databases">
        <authorList>
            <person name="Varghese N."/>
            <person name="Submissions S."/>
        </authorList>
    </citation>
    <scope>NUCLEOTIDE SEQUENCE [LARGE SCALE GENOMIC DNA]</scope>
    <source>
        <strain evidence="3">Nm76</strain>
    </source>
</reference>
<dbReference type="OrthoDB" id="8558640at2"/>
<keyword evidence="1" id="KW-0472">Membrane</keyword>
<evidence type="ECO:0000313" key="3">
    <source>
        <dbReference type="Proteomes" id="UP000198814"/>
    </source>
</evidence>
<gene>
    <name evidence="2" type="ORF">SAMN05216333_11962</name>
</gene>
<feature type="transmembrane region" description="Helical" evidence="1">
    <location>
        <begin position="12"/>
        <end position="31"/>
    </location>
</feature>
<dbReference type="EMBL" id="FODO01000019">
    <property type="protein sequence ID" value="SEO80036.1"/>
    <property type="molecule type" value="Genomic_DNA"/>
</dbReference>
<keyword evidence="3" id="KW-1185">Reference proteome</keyword>
<protein>
    <submittedName>
        <fullName evidence="2">Uncharacterized protein</fullName>
    </submittedName>
</protein>
<dbReference type="AlphaFoldDB" id="A0A1H8SND7"/>
<dbReference type="STRING" id="42354.SAMN05216333_11962"/>
<dbReference type="Proteomes" id="UP000198814">
    <property type="component" value="Unassembled WGS sequence"/>
</dbReference>
<evidence type="ECO:0000313" key="2">
    <source>
        <dbReference type="EMBL" id="SEO80036.1"/>
    </source>
</evidence>
<dbReference type="RefSeq" id="WP_090320673.1">
    <property type="nucleotide sequence ID" value="NZ_FNOE01000020.1"/>
</dbReference>
<proteinExistence type="predicted"/>
<keyword evidence="1" id="KW-0812">Transmembrane</keyword>
<organism evidence="2 3">
    <name type="scientific">Nitrosomonas oligotropha</name>
    <dbReference type="NCBI Taxonomy" id="42354"/>
    <lineage>
        <taxon>Bacteria</taxon>
        <taxon>Pseudomonadati</taxon>
        <taxon>Pseudomonadota</taxon>
        <taxon>Betaproteobacteria</taxon>
        <taxon>Nitrosomonadales</taxon>
        <taxon>Nitrosomonadaceae</taxon>
        <taxon>Nitrosomonas</taxon>
    </lineage>
</organism>
<name>A0A1H8SND7_9PROT</name>
<evidence type="ECO:0000256" key="1">
    <source>
        <dbReference type="SAM" id="Phobius"/>
    </source>
</evidence>
<keyword evidence="1" id="KW-1133">Transmembrane helix</keyword>